<feature type="transmembrane region" description="Helical" evidence="3">
    <location>
        <begin position="24"/>
        <end position="47"/>
    </location>
</feature>
<dbReference type="SUPFAM" id="SSF51306">
    <property type="entry name" value="LexA/Signal peptidase"/>
    <property type="match status" value="1"/>
</dbReference>
<dbReference type="PRINTS" id="PR00727">
    <property type="entry name" value="LEADERPTASE"/>
</dbReference>
<name>A0ABP7B190_9ACTN</name>
<keyword evidence="3" id="KW-1133">Transmembrane helix</keyword>
<evidence type="ECO:0000256" key="1">
    <source>
        <dbReference type="ARBA" id="ARBA00004401"/>
    </source>
</evidence>
<comment type="caution">
    <text evidence="5">The sequence shown here is derived from an EMBL/GenBank/DDBJ whole genome shotgun (WGS) entry which is preliminary data.</text>
</comment>
<organism evidence="5 6">
    <name type="scientific">Nonomuraea antimicrobica</name>
    <dbReference type="NCBI Taxonomy" id="561173"/>
    <lineage>
        <taxon>Bacteria</taxon>
        <taxon>Bacillati</taxon>
        <taxon>Actinomycetota</taxon>
        <taxon>Actinomycetes</taxon>
        <taxon>Streptosporangiales</taxon>
        <taxon>Streptosporangiaceae</taxon>
        <taxon>Nonomuraea</taxon>
    </lineage>
</organism>
<dbReference type="Gene3D" id="2.10.109.10">
    <property type="entry name" value="Umud Fragment, subunit A"/>
    <property type="match status" value="1"/>
</dbReference>
<comment type="similarity">
    <text evidence="2 3">Belongs to the peptidase S26 family.</text>
</comment>
<comment type="subcellular location">
    <subcellularLocation>
        <location evidence="1">Cell membrane</location>
        <topology evidence="1">Single-pass type II membrane protein</topology>
    </subcellularLocation>
    <subcellularLocation>
        <location evidence="3">Membrane</location>
        <topology evidence="3">Single-pass type II membrane protein</topology>
    </subcellularLocation>
</comment>
<accession>A0ABP7B190</accession>
<keyword evidence="3" id="KW-0812">Transmembrane</keyword>
<keyword evidence="3" id="KW-0472">Membrane</keyword>
<evidence type="ECO:0000259" key="4">
    <source>
        <dbReference type="Pfam" id="PF10502"/>
    </source>
</evidence>
<feature type="domain" description="Peptidase S26" evidence="4">
    <location>
        <begin position="31"/>
        <end position="188"/>
    </location>
</feature>
<comment type="catalytic activity">
    <reaction evidence="3">
        <text>Cleavage of hydrophobic, N-terminal signal or leader sequences from secreted and periplasmic proteins.</text>
        <dbReference type="EC" id="3.4.21.89"/>
    </reaction>
</comment>
<dbReference type="InterPro" id="IPR000223">
    <property type="entry name" value="Pept_S26A_signal_pept_1"/>
</dbReference>
<gene>
    <name evidence="5" type="ORF">GCM10022224_005760</name>
</gene>
<dbReference type="InterPro" id="IPR036286">
    <property type="entry name" value="LexA/Signal_pep-like_sf"/>
</dbReference>
<proteinExistence type="inferred from homology"/>
<dbReference type="EC" id="3.4.21.89" evidence="3"/>
<dbReference type="InterPro" id="IPR019533">
    <property type="entry name" value="Peptidase_S26"/>
</dbReference>
<keyword evidence="3" id="KW-0645">Protease</keyword>
<keyword evidence="3" id="KW-0378">Hydrolase</keyword>
<dbReference type="EMBL" id="BAAAZP010000009">
    <property type="protein sequence ID" value="GAA3645896.1"/>
    <property type="molecule type" value="Genomic_DNA"/>
</dbReference>
<dbReference type="PANTHER" id="PTHR43390">
    <property type="entry name" value="SIGNAL PEPTIDASE I"/>
    <property type="match status" value="1"/>
</dbReference>
<keyword evidence="6" id="KW-1185">Reference proteome</keyword>
<evidence type="ECO:0000256" key="3">
    <source>
        <dbReference type="RuleBase" id="RU362042"/>
    </source>
</evidence>
<dbReference type="Proteomes" id="UP001500902">
    <property type="component" value="Unassembled WGS sequence"/>
</dbReference>
<evidence type="ECO:0000313" key="6">
    <source>
        <dbReference type="Proteomes" id="UP001500902"/>
    </source>
</evidence>
<reference evidence="6" key="1">
    <citation type="journal article" date="2019" name="Int. J. Syst. Evol. Microbiol.">
        <title>The Global Catalogue of Microorganisms (GCM) 10K type strain sequencing project: providing services to taxonomists for standard genome sequencing and annotation.</title>
        <authorList>
            <consortium name="The Broad Institute Genomics Platform"/>
            <consortium name="The Broad Institute Genome Sequencing Center for Infectious Disease"/>
            <person name="Wu L."/>
            <person name="Ma J."/>
        </authorList>
    </citation>
    <scope>NUCLEOTIDE SEQUENCE [LARGE SCALE GENOMIC DNA]</scope>
    <source>
        <strain evidence="6">JCM 16904</strain>
    </source>
</reference>
<evidence type="ECO:0000313" key="5">
    <source>
        <dbReference type="EMBL" id="GAA3645896.1"/>
    </source>
</evidence>
<dbReference type="PANTHER" id="PTHR43390:SF1">
    <property type="entry name" value="CHLOROPLAST PROCESSING PEPTIDASE"/>
    <property type="match status" value="1"/>
</dbReference>
<evidence type="ECO:0000256" key="2">
    <source>
        <dbReference type="ARBA" id="ARBA00009370"/>
    </source>
</evidence>
<sequence length="190" mass="19752">MRVALVGAAVRDNAVVIPLRVAAVALLCPVLFATTGCALLGEAVGTFSFSMSSESMLPTVEKGARLTVRRAVGGYVPRPGDVVVFTPADWTGITPDAGHVSRVIGVPGSTVVCCDSQGRLEVNGKALDEPYLALPPASHVPFSVLVPAGRLWMMSDNRHVALDSRAHRGDPGEGTVAVSDVDGQVSLPVR</sequence>
<protein>
    <recommendedName>
        <fullName evidence="3">Signal peptidase I</fullName>
        <ecNumber evidence="3">3.4.21.89</ecNumber>
    </recommendedName>
</protein>
<dbReference type="NCBIfam" id="TIGR02227">
    <property type="entry name" value="sigpep_I_bact"/>
    <property type="match status" value="1"/>
</dbReference>
<dbReference type="Pfam" id="PF10502">
    <property type="entry name" value="Peptidase_S26"/>
    <property type="match status" value="1"/>
</dbReference>